<dbReference type="AlphaFoldDB" id="S8A5Q7"/>
<keyword evidence="1" id="KW-1133">Transmembrane helix</keyword>
<feature type="transmembrane region" description="Helical" evidence="1">
    <location>
        <begin position="158"/>
        <end position="180"/>
    </location>
</feature>
<gene>
    <name evidence="2" type="ORF">H072_8134</name>
</gene>
<feature type="transmembrane region" description="Helical" evidence="1">
    <location>
        <begin position="16"/>
        <end position="33"/>
    </location>
</feature>
<keyword evidence="1" id="KW-0472">Membrane</keyword>
<dbReference type="EMBL" id="AQGS01000576">
    <property type="protein sequence ID" value="EPS38144.1"/>
    <property type="molecule type" value="Genomic_DNA"/>
</dbReference>
<dbReference type="HOGENOM" id="CLU_069837_0_0_1"/>
<dbReference type="Proteomes" id="UP000015100">
    <property type="component" value="Unassembled WGS sequence"/>
</dbReference>
<protein>
    <recommendedName>
        <fullName evidence="4">BTB domain-containing protein</fullName>
    </recommendedName>
</protein>
<sequence length="190" mass="20943">MKEGTTRVIDLQTDDWLAFGLFLQFSYFGIYLYDENQKEDALMVHASVYVLSEKIEALDLKTLALKTATNLCVLAGTAGEVETGLVKILQFALPETVRIIYDRTYDTNTGKFPDTKAQSSTADACSTSSILRDGFRLLLAKFAAAHVTTLRQNESFMVILEAFPAFAADIMLFILAGNALTTNGEGNLEF</sequence>
<evidence type="ECO:0000313" key="3">
    <source>
        <dbReference type="Proteomes" id="UP000015100"/>
    </source>
</evidence>
<keyword evidence="1" id="KW-0812">Transmembrane</keyword>
<dbReference type="STRING" id="1284197.S8A5Q7"/>
<proteinExistence type="predicted"/>
<dbReference type="OrthoDB" id="6359816at2759"/>
<organism evidence="2 3">
    <name type="scientific">Dactylellina haptotyla (strain CBS 200.50)</name>
    <name type="common">Nematode-trapping fungus</name>
    <name type="synonym">Monacrosporium haptotylum</name>
    <dbReference type="NCBI Taxonomy" id="1284197"/>
    <lineage>
        <taxon>Eukaryota</taxon>
        <taxon>Fungi</taxon>
        <taxon>Dikarya</taxon>
        <taxon>Ascomycota</taxon>
        <taxon>Pezizomycotina</taxon>
        <taxon>Orbiliomycetes</taxon>
        <taxon>Orbiliales</taxon>
        <taxon>Orbiliaceae</taxon>
        <taxon>Dactylellina</taxon>
    </lineage>
</organism>
<evidence type="ECO:0000313" key="2">
    <source>
        <dbReference type="EMBL" id="EPS38144.1"/>
    </source>
</evidence>
<accession>S8A5Q7</accession>
<comment type="caution">
    <text evidence="2">The sequence shown here is derived from an EMBL/GenBank/DDBJ whole genome shotgun (WGS) entry which is preliminary data.</text>
</comment>
<evidence type="ECO:0000256" key="1">
    <source>
        <dbReference type="SAM" id="Phobius"/>
    </source>
</evidence>
<reference evidence="2 3" key="1">
    <citation type="journal article" date="2013" name="PLoS Genet.">
        <title>Genomic mechanisms accounting for the adaptation to parasitism in nematode-trapping fungi.</title>
        <authorList>
            <person name="Meerupati T."/>
            <person name="Andersson K.M."/>
            <person name="Friman E."/>
            <person name="Kumar D."/>
            <person name="Tunlid A."/>
            <person name="Ahren D."/>
        </authorList>
    </citation>
    <scope>NUCLEOTIDE SEQUENCE [LARGE SCALE GENOMIC DNA]</scope>
    <source>
        <strain evidence="2 3">CBS 200.50</strain>
    </source>
</reference>
<name>S8A5Q7_DACHA</name>
<keyword evidence="3" id="KW-1185">Reference proteome</keyword>
<reference evidence="3" key="2">
    <citation type="submission" date="2013-04" db="EMBL/GenBank/DDBJ databases">
        <title>Genomic mechanisms accounting for the adaptation to parasitism in nematode-trapping fungi.</title>
        <authorList>
            <person name="Ahren D.G."/>
        </authorList>
    </citation>
    <scope>NUCLEOTIDE SEQUENCE [LARGE SCALE GENOMIC DNA]</scope>
    <source>
        <strain evidence="3">CBS 200.50</strain>
    </source>
</reference>
<evidence type="ECO:0008006" key="4">
    <source>
        <dbReference type="Google" id="ProtNLM"/>
    </source>
</evidence>